<accession>A0ABV8JIK8</accession>
<evidence type="ECO:0000313" key="1">
    <source>
        <dbReference type="EMBL" id="MFC4077066.1"/>
    </source>
</evidence>
<reference evidence="2" key="1">
    <citation type="journal article" date="2019" name="Int. J. Syst. Evol. Microbiol.">
        <title>The Global Catalogue of Microorganisms (GCM) 10K type strain sequencing project: providing services to taxonomists for standard genome sequencing and annotation.</title>
        <authorList>
            <consortium name="The Broad Institute Genomics Platform"/>
            <consortium name="The Broad Institute Genome Sequencing Center for Infectious Disease"/>
            <person name="Wu L."/>
            <person name="Ma J."/>
        </authorList>
    </citation>
    <scope>NUCLEOTIDE SEQUENCE [LARGE SCALE GENOMIC DNA]</scope>
    <source>
        <strain evidence="2">IBRC-M 10813</strain>
    </source>
</reference>
<sequence>MPYSHFIPIKKIEGELLVSQKRNRLGFTLTTKELIFQKPHVSYQIFLSDTLGIVPFKLKKDPALLHIAADSGTLPRFSSQYYRISASRVFVVNRSGSYERGATDLLAPLNDRFIQHIQRHADFTAIPTR</sequence>
<dbReference type="RefSeq" id="WP_380704564.1">
    <property type="nucleotide sequence ID" value="NZ_JBHSAP010000009.1"/>
</dbReference>
<dbReference type="Proteomes" id="UP001595843">
    <property type="component" value="Unassembled WGS sequence"/>
</dbReference>
<dbReference type="EMBL" id="JBHSAP010000009">
    <property type="protein sequence ID" value="MFC4077066.1"/>
    <property type="molecule type" value="Genomic_DNA"/>
</dbReference>
<comment type="caution">
    <text evidence="1">The sequence shown here is derived from an EMBL/GenBank/DDBJ whole genome shotgun (WGS) entry which is preliminary data.</text>
</comment>
<gene>
    <name evidence="1" type="ORF">ACFOUO_09590</name>
</gene>
<proteinExistence type="predicted"/>
<protein>
    <recommendedName>
        <fullName evidence="3">PH (Pleckstrin Homology) domain-containing protein</fullName>
    </recommendedName>
</protein>
<evidence type="ECO:0000313" key="2">
    <source>
        <dbReference type="Proteomes" id="UP001595843"/>
    </source>
</evidence>
<name>A0ABV8JIK8_9BACL</name>
<organism evidence="1 2">
    <name type="scientific">Salinithrix halophila</name>
    <dbReference type="NCBI Taxonomy" id="1485204"/>
    <lineage>
        <taxon>Bacteria</taxon>
        <taxon>Bacillati</taxon>
        <taxon>Bacillota</taxon>
        <taxon>Bacilli</taxon>
        <taxon>Bacillales</taxon>
        <taxon>Thermoactinomycetaceae</taxon>
        <taxon>Salinithrix</taxon>
    </lineage>
</organism>
<keyword evidence="2" id="KW-1185">Reference proteome</keyword>
<evidence type="ECO:0008006" key="3">
    <source>
        <dbReference type="Google" id="ProtNLM"/>
    </source>
</evidence>